<reference evidence="2" key="2">
    <citation type="submission" date="2020-10" db="UniProtKB">
        <authorList>
            <consortium name="WormBaseParasite"/>
        </authorList>
    </citation>
    <scope>IDENTIFICATION</scope>
</reference>
<dbReference type="Proteomes" id="UP000492821">
    <property type="component" value="Unassembled WGS sequence"/>
</dbReference>
<accession>A0A7E4W7A8</accession>
<dbReference type="AlphaFoldDB" id="A0A7E4W7A8"/>
<protein>
    <submittedName>
        <fullName evidence="2">Secreted protein</fullName>
    </submittedName>
</protein>
<proteinExistence type="predicted"/>
<keyword evidence="1" id="KW-1185">Reference proteome</keyword>
<reference evidence="1" key="1">
    <citation type="journal article" date="2013" name="Genetics">
        <title>The draft genome and transcriptome of Panagrellus redivivus are shaped by the harsh demands of a free-living lifestyle.</title>
        <authorList>
            <person name="Srinivasan J."/>
            <person name="Dillman A.R."/>
            <person name="Macchietto M.G."/>
            <person name="Heikkinen L."/>
            <person name="Lakso M."/>
            <person name="Fracchia K.M."/>
            <person name="Antoshechkin I."/>
            <person name="Mortazavi A."/>
            <person name="Wong G."/>
            <person name="Sternberg P.W."/>
        </authorList>
    </citation>
    <scope>NUCLEOTIDE SEQUENCE [LARGE SCALE GENOMIC DNA]</scope>
    <source>
        <strain evidence="1">MT8872</strain>
    </source>
</reference>
<evidence type="ECO:0000313" key="1">
    <source>
        <dbReference type="Proteomes" id="UP000492821"/>
    </source>
</evidence>
<name>A0A7E4W7A8_PANRE</name>
<sequence length="84" mass="9106">MLVWQSALSFATVLKKSGEMVHPVNLTCSGFAMKLSKSRVCSFCKSALSIVSLLVQHHRGSIIGCTSFAMSANLMVNVTLCLRQ</sequence>
<evidence type="ECO:0000313" key="2">
    <source>
        <dbReference type="WBParaSite" id="Pan_g8202.t1"/>
    </source>
</evidence>
<organism evidence="1 2">
    <name type="scientific">Panagrellus redivivus</name>
    <name type="common">Microworm</name>
    <dbReference type="NCBI Taxonomy" id="6233"/>
    <lineage>
        <taxon>Eukaryota</taxon>
        <taxon>Metazoa</taxon>
        <taxon>Ecdysozoa</taxon>
        <taxon>Nematoda</taxon>
        <taxon>Chromadorea</taxon>
        <taxon>Rhabditida</taxon>
        <taxon>Tylenchina</taxon>
        <taxon>Panagrolaimomorpha</taxon>
        <taxon>Panagrolaimoidea</taxon>
        <taxon>Panagrolaimidae</taxon>
        <taxon>Panagrellus</taxon>
    </lineage>
</organism>
<dbReference type="WBParaSite" id="Pan_g8202.t1">
    <property type="protein sequence ID" value="Pan_g8202.t1"/>
    <property type="gene ID" value="Pan_g8202"/>
</dbReference>